<keyword evidence="1" id="KW-1133">Transmembrane helix</keyword>
<evidence type="ECO:0000256" key="1">
    <source>
        <dbReference type="SAM" id="Phobius"/>
    </source>
</evidence>
<organism evidence="2">
    <name type="scientific">Cacopsylla melanoneura</name>
    <dbReference type="NCBI Taxonomy" id="428564"/>
    <lineage>
        <taxon>Eukaryota</taxon>
        <taxon>Metazoa</taxon>
        <taxon>Ecdysozoa</taxon>
        <taxon>Arthropoda</taxon>
        <taxon>Hexapoda</taxon>
        <taxon>Insecta</taxon>
        <taxon>Pterygota</taxon>
        <taxon>Neoptera</taxon>
        <taxon>Paraneoptera</taxon>
        <taxon>Hemiptera</taxon>
        <taxon>Sternorrhyncha</taxon>
        <taxon>Psylloidea</taxon>
        <taxon>Psyllidae</taxon>
        <taxon>Psyllinae</taxon>
        <taxon>Cacopsylla</taxon>
    </lineage>
</organism>
<name>A0A8D8RE41_9HEMI</name>
<dbReference type="AlphaFoldDB" id="A0A8D8RE41"/>
<reference evidence="2" key="1">
    <citation type="submission" date="2021-05" db="EMBL/GenBank/DDBJ databases">
        <authorList>
            <person name="Alioto T."/>
            <person name="Alioto T."/>
            <person name="Gomez Garrido J."/>
        </authorList>
    </citation>
    <scope>NUCLEOTIDE SEQUENCE</scope>
</reference>
<protein>
    <recommendedName>
        <fullName evidence="3">Transmembrane protein</fullName>
    </recommendedName>
</protein>
<accession>A0A8D8RE41</accession>
<evidence type="ECO:0000313" key="2">
    <source>
        <dbReference type="EMBL" id="CAG6649598.1"/>
    </source>
</evidence>
<keyword evidence="1" id="KW-0472">Membrane</keyword>
<proteinExistence type="predicted"/>
<evidence type="ECO:0008006" key="3">
    <source>
        <dbReference type="Google" id="ProtNLM"/>
    </source>
</evidence>
<dbReference type="EMBL" id="HBUF01158652">
    <property type="protein sequence ID" value="CAG6649597.1"/>
    <property type="molecule type" value="Transcribed_RNA"/>
</dbReference>
<sequence>MNFNDFSQKVQKEQGTSRVSFLFFKKKSSLLPSCLNILILMILFLSGFFFSLMFVSGLLNTKMESEILCLMITQNCPKMLLHDLITLGFKHQRRQHNIVNFNLIKCFS</sequence>
<feature type="transmembrane region" description="Helical" evidence="1">
    <location>
        <begin position="30"/>
        <end position="55"/>
    </location>
</feature>
<dbReference type="EMBL" id="HBUF01158653">
    <property type="protein sequence ID" value="CAG6649598.1"/>
    <property type="molecule type" value="Transcribed_RNA"/>
</dbReference>
<keyword evidence="1" id="KW-0812">Transmembrane</keyword>